<comment type="similarity">
    <text evidence="1">Belongs to the peptidase C48 family.</text>
</comment>
<evidence type="ECO:0000256" key="3">
    <source>
        <dbReference type="ARBA" id="ARBA00022801"/>
    </source>
</evidence>
<keyword evidence="7" id="KW-1185">Reference proteome</keyword>
<dbReference type="GO" id="GO:0016926">
    <property type="term" value="P:protein desumoylation"/>
    <property type="evidence" value="ECO:0007669"/>
    <property type="project" value="TreeGrafter"/>
</dbReference>
<dbReference type="GO" id="GO:0006508">
    <property type="term" value="P:proteolysis"/>
    <property type="evidence" value="ECO:0007669"/>
    <property type="project" value="UniProtKB-KW"/>
</dbReference>
<dbReference type="AlphaFoldDB" id="A0A4Z2GNI1"/>
<dbReference type="Pfam" id="PF02902">
    <property type="entry name" value="Peptidase_C48"/>
    <property type="match status" value="1"/>
</dbReference>
<keyword evidence="2 6" id="KW-0645">Protease</keyword>
<feature type="domain" description="Ubiquitin-like protease family profile" evidence="5">
    <location>
        <begin position="321"/>
        <end position="511"/>
    </location>
</feature>
<dbReference type="InterPro" id="IPR038765">
    <property type="entry name" value="Papain-like_cys_pep_sf"/>
</dbReference>
<dbReference type="GO" id="GO:0016929">
    <property type="term" value="F:deSUMOylase activity"/>
    <property type="evidence" value="ECO:0007669"/>
    <property type="project" value="TreeGrafter"/>
</dbReference>
<dbReference type="EMBL" id="SRLO01000487">
    <property type="protein sequence ID" value="TNN54363.1"/>
    <property type="molecule type" value="Genomic_DNA"/>
</dbReference>
<evidence type="ECO:0000313" key="6">
    <source>
        <dbReference type="EMBL" id="TNN54363.1"/>
    </source>
</evidence>
<comment type="caution">
    <text evidence="6">The sequence shown here is derived from an EMBL/GenBank/DDBJ whole genome shotgun (WGS) entry which is preliminary data.</text>
</comment>
<protein>
    <submittedName>
        <fullName evidence="6">Sentrin-specific protease 5</fullName>
    </submittedName>
</protein>
<accession>A0A4Z2GNI1</accession>
<evidence type="ECO:0000313" key="7">
    <source>
        <dbReference type="Proteomes" id="UP000314294"/>
    </source>
</evidence>
<dbReference type="Gene3D" id="3.40.395.10">
    <property type="entry name" value="Adenoviral Proteinase, Chain A"/>
    <property type="match status" value="1"/>
</dbReference>
<dbReference type="PANTHER" id="PTHR12606">
    <property type="entry name" value="SENTRIN/SUMO-SPECIFIC PROTEASE"/>
    <property type="match status" value="1"/>
</dbReference>
<dbReference type="InterPro" id="IPR003653">
    <property type="entry name" value="Peptidase_C48_C"/>
</dbReference>
<evidence type="ECO:0000256" key="4">
    <source>
        <dbReference type="ARBA" id="ARBA00022807"/>
    </source>
</evidence>
<gene>
    <name evidence="6" type="primary">Senp5_1</name>
    <name evidence="6" type="ORF">EYF80_035443</name>
</gene>
<dbReference type="OrthoDB" id="1939479at2759"/>
<keyword evidence="4" id="KW-0788">Thiol protease</keyword>
<organism evidence="6 7">
    <name type="scientific">Liparis tanakae</name>
    <name type="common">Tanaka's snailfish</name>
    <dbReference type="NCBI Taxonomy" id="230148"/>
    <lineage>
        <taxon>Eukaryota</taxon>
        <taxon>Metazoa</taxon>
        <taxon>Chordata</taxon>
        <taxon>Craniata</taxon>
        <taxon>Vertebrata</taxon>
        <taxon>Euteleostomi</taxon>
        <taxon>Actinopterygii</taxon>
        <taxon>Neopterygii</taxon>
        <taxon>Teleostei</taxon>
        <taxon>Neoteleostei</taxon>
        <taxon>Acanthomorphata</taxon>
        <taxon>Eupercaria</taxon>
        <taxon>Perciformes</taxon>
        <taxon>Cottioidei</taxon>
        <taxon>Cottales</taxon>
        <taxon>Liparidae</taxon>
        <taxon>Liparis</taxon>
    </lineage>
</organism>
<keyword evidence="3" id="KW-0378">Hydrolase</keyword>
<name>A0A4Z2GNI1_9TELE</name>
<dbReference type="PANTHER" id="PTHR12606:SF10">
    <property type="entry name" value="SENTRIN-SPECIFIC PROTEASE 5"/>
    <property type="match status" value="1"/>
</dbReference>
<dbReference type="GO" id="GO:0005634">
    <property type="term" value="C:nucleus"/>
    <property type="evidence" value="ECO:0007669"/>
    <property type="project" value="TreeGrafter"/>
</dbReference>
<dbReference type="SUPFAM" id="SSF54001">
    <property type="entry name" value="Cysteine proteinases"/>
    <property type="match status" value="1"/>
</dbReference>
<reference evidence="6 7" key="1">
    <citation type="submission" date="2019-03" db="EMBL/GenBank/DDBJ databases">
        <title>First draft genome of Liparis tanakae, snailfish: a comprehensive survey of snailfish specific genes.</title>
        <authorList>
            <person name="Kim W."/>
            <person name="Song I."/>
            <person name="Jeong J.-H."/>
            <person name="Kim D."/>
            <person name="Kim S."/>
            <person name="Ryu S."/>
            <person name="Song J.Y."/>
            <person name="Lee S.K."/>
        </authorList>
    </citation>
    <scope>NUCLEOTIDE SEQUENCE [LARGE SCALE GENOMIC DNA]</scope>
    <source>
        <tissue evidence="6">Muscle</tissue>
    </source>
</reference>
<evidence type="ECO:0000256" key="1">
    <source>
        <dbReference type="ARBA" id="ARBA00005234"/>
    </source>
</evidence>
<dbReference type="PROSITE" id="PS50600">
    <property type="entry name" value="ULP_PROTEASE"/>
    <property type="match status" value="1"/>
</dbReference>
<evidence type="ECO:0000259" key="5">
    <source>
        <dbReference type="PROSITE" id="PS50600"/>
    </source>
</evidence>
<sequence>MHRLRSHGGKVKYLKNKKEFLSSIKGVSHHSRRAKRSMFYKLQLWMWRKRRGKPQFGIFRAKKRACGISSGPCHSVLPQSRENKSLVPMHHTPDLDNSLGTPVLVSPLGCDTGESDTLRGQNSLLKLCDSVSLSEMLIMDTNVSADHLSKIVPTAMAPSQKTETSVQLSEITEPLKLSPTVQPPLSRDSDACVLPAHFKDPRTTEPVQKLKVDGPSGQLTIVAPSRVQATNRGTDKRIISKNTSQTDFRLLRKEIHEFLEDFYRMYGCFIPLQKRDVLRHLERKFNTDVISRKLIYSEVIKSRTSIVEKTVPSFQVVYRKHTLTLDDLSTLANQNWLNDQVMNMYGELILESADHKVHFLNSFFHRQLMTKGYDGVKRWTKQVDLFSKSLLLVPIHLEVHWCLVTADIHKKKICLYDSQGNALQKVARNILKYLMTEAKEKKQTGFESGWAVSYDEVFPPGLMGCHAGPQEERRAWLMLMSRLPLLPLQIIPQQKNENDCGVFVLEVLAGFPILICLTSVMLADSLSSSLTNCILYFLYSIVDALLWKNHWCFHRRTYQRYARGFTKSSVTVSSMNRPDHYLTLVCIYC</sequence>
<evidence type="ECO:0000256" key="2">
    <source>
        <dbReference type="ARBA" id="ARBA00022670"/>
    </source>
</evidence>
<proteinExistence type="inferred from homology"/>
<dbReference type="Proteomes" id="UP000314294">
    <property type="component" value="Unassembled WGS sequence"/>
</dbReference>